<organism evidence="2 3">
    <name type="scientific">Candidatus Methanofishera endochildressiae</name>
    <dbReference type="NCBI Taxonomy" id="2738884"/>
    <lineage>
        <taxon>Bacteria</taxon>
        <taxon>Pseudomonadati</taxon>
        <taxon>Pseudomonadota</taxon>
        <taxon>Gammaproteobacteria</taxon>
        <taxon>Candidatus Methanofishera</taxon>
    </lineage>
</organism>
<dbReference type="Proteomes" id="UP000537890">
    <property type="component" value="Unassembled WGS sequence"/>
</dbReference>
<comment type="caution">
    <text evidence="2">The sequence shown here is derived from an EMBL/GenBank/DDBJ whole genome shotgun (WGS) entry which is preliminary data.</text>
</comment>
<feature type="signal peptide" evidence="1">
    <location>
        <begin position="1"/>
        <end position="23"/>
    </location>
</feature>
<keyword evidence="1" id="KW-0732">Signal</keyword>
<protein>
    <recommendedName>
        <fullName evidence="4">SbsA Ig-like domain-containing protein</fullName>
    </recommendedName>
</protein>
<evidence type="ECO:0000313" key="2">
    <source>
        <dbReference type="EMBL" id="NYT46631.1"/>
    </source>
</evidence>
<sequence length="114" mass="12351">MIKKSVTLAFFIAGIGFVGSAFAYNSGNVEQGCKDPRFKSFSPEHKAETDPESEISFTVSGYADPTTIKAMAKNVPLELTIVDKNSFYDVSAKLPASLTGKYARIHVRGNTVLI</sequence>
<feature type="chain" id="PRO_5031236861" description="SbsA Ig-like domain-containing protein" evidence="1">
    <location>
        <begin position="24"/>
        <end position="114"/>
    </location>
</feature>
<gene>
    <name evidence="2" type="ORF">H0A75_02095</name>
</gene>
<dbReference type="AlphaFoldDB" id="A0A7Z0MMZ7"/>
<evidence type="ECO:0008006" key="4">
    <source>
        <dbReference type="Google" id="ProtNLM"/>
    </source>
</evidence>
<name>A0A7Z0MMZ7_9GAMM</name>
<evidence type="ECO:0000313" key="3">
    <source>
        <dbReference type="Proteomes" id="UP000537890"/>
    </source>
</evidence>
<dbReference type="EMBL" id="JACCHS010000021">
    <property type="protein sequence ID" value="NYT46631.1"/>
    <property type="molecule type" value="Genomic_DNA"/>
</dbReference>
<accession>A0A7Z0MMZ7</accession>
<reference evidence="2 3" key="1">
    <citation type="submission" date="2020-05" db="EMBL/GenBank/DDBJ databases">
        <title>Horizontal transmission and recombination maintain forever young bacterial symbiont genomes.</title>
        <authorList>
            <person name="Russell S.L."/>
            <person name="Pepper-Tunick E."/>
            <person name="Svedberg J."/>
            <person name="Byrne A."/>
            <person name="Ruelas Castillo J."/>
            <person name="Vollmers C."/>
            <person name="Beinart R.A."/>
            <person name="Corbett-Detig R."/>
        </authorList>
    </citation>
    <scope>NUCLEOTIDE SEQUENCE [LARGE SCALE GENOMIC DNA]</scope>
    <source>
        <strain evidence="2">4727-3</strain>
    </source>
</reference>
<evidence type="ECO:0000256" key="1">
    <source>
        <dbReference type="SAM" id="SignalP"/>
    </source>
</evidence>
<proteinExistence type="predicted"/>